<sequence length="552" mass="57994">MGKHNAEAAPPPNGRRAAIAGGAALALVAGGFGVSKAVSFMGDDGGSCKTPASVRVVTTPEMYNSVVAAADTVESEGAACASYDVSAQGAGETAKAIETSSSVPDVWIPDSTIWADNVNAQLGSSGWLTPGETLATSPVVVGVPASLRDDPRLSKPQSWASILETQYPLTMINPDQSTPTLTSVVAANQAVSGAGQQENKRELLRSYLRLSRSLSTEETLFAKAKSSKDVARLFPVSEQQLTDYNKNNPQGQLSPLVPKEGAAQLTYTWTTPVRGNPAPQAALDALRDQLVSADGKKALTEAGFRVPGAQLPTASAVPAGVKIVPKASTADNQGAQRAWANLGKDARILVVLDVSGSMLQEIQPGQSRVDMLTKMCTQALDVLPPTTSIGGWAFSTDLDGKGKDYKELAPSIESIDDTPQGRAHKAQLKAALKTGHSLAERNGDTGLYDTVAAAYKHVHDTYDARYVNSVVVMTDGANDDPGGGLDLQQVLTQLRGQYDPKKPVKIVTIGIGNKSDPKALKDIATATDGLSYVTKTPDEITNVFVDAFLRRE</sequence>
<protein>
    <recommendedName>
        <fullName evidence="1">VWFA domain-containing protein</fullName>
    </recommendedName>
</protein>
<name>A0A0L6CKM2_9MICO</name>
<feature type="domain" description="VWFA" evidence="1">
    <location>
        <begin position="347"/>
        <end position="548"/>
    </location>
</feature>
<dbReference type="SMART" id="SM00327">
    <property type="entry name" value="VWA"/>
    <property type="match status" value="1"/>
</dbReference>
<accession>A0A0L6CKM2</accession>
<dbReference type="PROSITE" id="PS50234">
    <property type="entry name" value="VWFA"/>
    <property type="match status" value="1"/>
</dbReference>
<organism evidence="2 3">
    <name type="scientific">Luteipulveratus halotolerans</name>
    <dbReference type="NCBI Taxonomy" id="1631356"/>
    <lineage>
        <taxon>Bacteria</taxon>
        <taxon>Bacillati</taxon>
        <taxon>Actinomycetota</taxon>
        <taxon>Actinomycetes</taxon>
        <taxon>Micrococcales</taxon>
        <taxon>Dermacoccaceae</taxon>
        <taxon>Luteipulveratus</taxon>
    </lineage>
</organism>
<dbReference type="Gene3D" id="3.40.50.410">
    <property type="entry name" value="von Willebrand factor, type A domain"/>
    <property type="match status" value="1"/>
</dbReference>
<dbReference type="SUPFAM" id="SSF53850">
    <property type="entry name" value="Periplasmic binding protein-like II"/>
    <property type="match status" value="1"/>
</dbReference>
<dbReference type="RefSeq" id="WP_050670465.1">
    <property type="nucleotide sequence ID" value="NZ_LAIR01000002.1"/>
</dbReference>
<dbReference type="Pfam" id="PF13531">
    <property type="entry name" value="SBP_bac_11"/>
    <property type="match status" value="1"/>
</dbReference>
<dbReference type="STRING" id="1631356.VV01_14330"/>
<dbReference type="AlphaFoldDB" id="A0A0L6CKM2"/>
<dbReference type="SUPFAM" id="SSF53300">
    <property type="entry name" value="vWA-like"/>
    <property type="match status" value="1"/>
</dbReference>
<dbReference type="EMBL" id="LAIR01000002">
    <property type="protein sequence ID" value="KNX38053.1"/>
    <property type="molecule type" value="Genomic_DNA"/>
</dbReference>
<gene>
    <name evidence="2" type="ORF">VV01_14330</name>
</gene>
<dbReference type="Pfam" id="PF00092">
    <property type="entry name" value="VWA"/>
    <property type="match status" value="1"/>
</dbReference>
<proteinExistence type="predicted"/>
<reference evidence="3" key="1">
    <citation type="submission" date="2015-03" db="EMBL/GenBank/DDBJ databases">
        <title>Luteipulveratus halotolerans sp. nov., a novel actinobacterium (Dermacoccaceae) from Sarawak, Malaysia.</title>
        <authorList>
            <person name="Juboi H."/>
            <person name="Basik A."/>
            <person name="Shamsul S.S."/>
            <person name="Arnold P."/>
            <person name="Schmitt E.K."/>
            <person name="Sanglier J.-J."/>
            <person name="Yeo T."/>
        </authorList>
    </citation>
    <scope>NUCLEOTIDE SEQUENCE [LARGE SCALE GENOMIC DNA]</scope>
    <source>
        <strain evidence="3">C296001</strain>
    </source>
</reference>
<evidence type="ECO:0000259" key="1">
    <source>
        <dbReference type="PROSITE" id="PS50234"/>
    </source>
</evidence>
<keyword evidence="3" id="KW-1185">Reference proteome</keyword>
<dbReference type="PATRIC" id="fig|1631356.3.peg.2819"/>
<evidence type="ECO:0000313" key="2">
    <source>
        <dbReference type="EMBL" id="KNX38053.1"/>
    </source>
</evidence>
<evidence type="ECO:0000313" key="3">
    <source>
        <dbReference type="Proteomes" id="UP000037397"/>
    </source>
</evidence>
<dbReference type="InterPro" id="IPR002035">
    <property type="entry name" value="VWF_A"/>
</dbReference>
<dbReference type="InterPro" id="IPR036465">
    <property type="entry name" value="vWFA_dom_sf"/>
</dbReference>
<comment type="caution">
    <text evidence="2">The sequence shown here is derived from an EMBL/GenBank/DDBJ whole genome shotgun (WGS) entry which is preliminary data.</text>
</comment>
<dbReference type="Proteomes" id="UP000037397">
    <property type="component" value="Unassembled WGS sequence"/>
</dbReference>